<evidence type="ECO:0000313" key="15">
    <source>
        <dbReference type="EMBL" id="MBS4180132.1"/>
    </source>
</evidence>
<organism evidence="15">
    <name type="scientific">Neobacillus citreus</name>
    <dbReference type="NCBI Taxonomy" id="2833578"/>
    <lineage>
        <taxon>Bacteria</taxon>
        <taxon>Bacillati</taxon>
        <taxon>Bacillota</taxon>
        <taxon>Bacilli</taxon>
        <taxon>Bacillales</taxon>
        <taxon>Bacillaceae</taxon>
        <taxon>Neobacillus</taxon>
    </lineage>
</organism>
<dbReference type="GO" id="GO:0046872">
    <property type="term" value="F:metal ion binding"/>
    <property type="evidence" value="ECO:0007669"/>
    <property type="project" value="UniProtKB-KW"/>
</dbReference>
<feature type="transmembrane region" description="Helical" evidence="14">
    <location>
        <begin position="35"/>
        <end position="54"/>
    </location>
</feature>
<evidence type="ECO:0000256" key="12">
    <source>
        <dbReference type="ARBA" id="ARBA00035585"/>
    </source>
</evidence>
<evidence type="ECO:0000256" key="9">
    <source>
        <dbReference type="ARBA" id="ARBA00023136"/>
    </source>
</evidence>
<evidence type="ECO:0000313" key="17">
    <source>
        <dbReference type="Proteomes" id="UP000677265"/>
    </source>
</evidence>
<evidence type="ECO:0000313" key="16">
    <source>
        <dbReference type="EMBL" id="MCH6265520.1"/>
    </source>
</evidence>
<proteinExistence type="inferred from homology"/>
<dbReference type="GO" id="GO:0005886">
    <property type="term" value="C:plasma membrane"/>
    <property type="evidence" value="ECO:0007669"/>
    <property type="project" value="UniProtKB-SubCell"/>
</dbReference>
<evidence type="ECO:0000256" key="1">
    <source>
        <dbReference type="ARBA" id="ARBA00004651"/>
    </source>
</evidence>
<keyword evidence="17" id="KW-1185">Reference proteome</keyword>
<feature type="transmembrane region" description="Helical" evidence="14">
    <location>
        <begin position="60"/>
        <end position="82"/>
    </location>
</feature>
<dbReference type="HAMAP" id="MF_00454">
    <property type="entry name" value="FluC"/>
    <property type="match status" value="1"/>
</dbReference>
<comment type="subcellular location">
    <subcellularLocation>
        <location evidence="1 14">Cell membrane</location>
        <topology evidence="1 14">Multi-pass membrane protein</topology>
    </subcellularLocation>
</comment>
<comment type="similarity">
    <text evidence="11 14">Belongs to the fluoride channel Fluc/FEX (TC 1.A.43) family.</text>
</comment>
<dbReference type="PANTHER" id="PTHR28259">
    <property type="entry name" value="FLUORIDE EXPORT PROTEIN 1-RELATED"/>
    <property type="match status" value="1"/>
</dbReference>
<evidence type="ECO:0000256" key="14">
    <source>
        <dbReference type="HAMAP-Rule" id="MF_00454"/>
    </source>
</evidence>
<accession>A0A942SU21</accession>
<feature type="transmembrane region" description="Helical" evidence="14">
    <location>
        <begin position="94"/>
        <end position="115"/>
    </location>
</feature>
<dbReference type="Pfam" id="PF02537">
    <property type="entry name" value="CRCB"/>
    <property type="match status" value="1"/>
</dbReference>
<keyword evidence="8 14" id="KW-0406">Ion transport</keyword>
<protein>
    <recommendedName>
        <fullName evidence="14">Fluoride-specific ion channel FluC</fullName>
    </recommendedName>
</protein>
<evidence type="ECO:0000256" key="11">
    <source>
        <dbReference type="ARBA" id="ARBA00035120"/>
    </source>
</evidence>
<keyword evidence="4 14" id="KW-0812">Transmembrane</keyword>
<feature type="binding site" evidence="14">
    <location>
        <position position="73"/>
    </location>
    <ligand>
        <name>Na(+)</name>
        <dbReference type="ChEBI" id="CHEBI:29101"/>
        <note>structural</note>
    </ligand>
</feature>
<evidence type="ECO:0000256" key="7">
    <source>
        <dbReference type="ARBA" id="ARBA00023053"/>
    </source>
</evidence>
<evidence type="ECO:0000256" key="13">
    <source>
        <dbReference type="ARBA" id="ARBA00049940"/>
    </source>
</evidence>
<gene>
    <name evidence="14 15" type="primary">crcB</name>
    <name evidence="14" type="synonym">fluC</name>
    <name evidence="16" type="ORF">KHB02_008240</name>
    <name evidence="15" type="ORF">KHB02_01885</name>
</gene>
<evidence type="ECO:0000256" key="6">
    <source>
        <dbReference type="ARBA" id="ARBA00022989"/>
    </source>
</evidence>
<dbReference type="GO" id="GO:0062054">
    <property type="term" value="F:fluoride channel activity"/>
    <property type="evidence" value="ECO:0007669"/>
    <property type="project" value="UniProtKB-UniRule"/>
</dbReference>
<dbReference type="EMBL" id="JAGYPE010000001">
    <property type="protein sequence ID" value="MBS4180132.1"/>
    <property type="molecule type" value="Genomic_DNA"/>
</dbReference>
<evidence type="ECO:0000256" key="3">
    <source>
        <dbReference type="ARBA" id="ARBA00022475"/>
    </source>
</evidence>
<sequence>MTIVHLIMVGLGGFFGAIARFLISKQLNAKAAIPLGTLTVNLAGAFLLGMISGAKADPTLALLFGTGFMGAFTTFSTLKLEMLEFLLKKQKWQFYLYTFLTYIIGIFLAYLGYLLGSQFQ</sequence>
<comment type="activity regulation">
    <text evidence="14">Na(+) is not transported, but it plays an essential structural role and its presence is essential for fluoride channel function.</text>
</comment>
<keyword evidence="9 14" id="KW-0472">Membrane</keyword>
<reference evidence="15" key="1">
    <citation type="submission" date="2021-05" db="EMBL/GenBank/DDBJ databases">
        <title>Novel Bacillus species.</title>
        <authorList>
            <person name="Liu G."/>
        </authorList>
    </citation>
    <scope>NUCLEOTIDE SEQUENCE</scope>
    <source>
        <strain evidence="15 17">FJAT-50051</strain>
    </source>
</reference>
<evidence type="ECO:0000256" key="10">
    <source>
        <dbReference type="ARBA" id="ARBA00023303"/>
    </source>
</evidence>
<dbReference type="EMBL" id="JAGYPE020000010">
    <property type="protein sequence ID" value="MCH6265520.1"/>
    <property type="molecule type" value="Genomic_DNA"/>
</dbReference>
<evidence type="ECO:0000256" key="4">
    <source>
        <dbReference type="ARBA" id="ARBA00022692"/>
    </source>
</evidence>
<keyword evidence="5 14" id="KW-0479">Metal-binding</keyword>
<keyword evidence="2 14" id="KW-0813">Transport</keyword>
<keyword evidence="7 14" id="KW-0915">Sodium</keyword>
<dbReference type="Proteomes" id="UP000677265">
    <property type="component" value="Unassembled WGS sequence"/>
</dbReference>
<dbReference type="InterPro" id="IPR003691">
    <property type="entry name" value="FluC"/>
</dbReference>
<dbReference type="PANTHER" id="PTHR28259:SF16">
    <property type="entry name" value="FLUORIDE-SPECIFIC ION CHANNEL FLUC 2"/>
    <property type="match status" value="1"/>
</dbReference>
<comment type="caution">
    <text evidence="15">The sequence shown here is derived from an EMBL/GenBank/DDBJ whole genome shotgun (WGS) entry which is preliminary data.</text>
</comment>
<keyword evidence="3 14" id="KW-1003">Cell membrane</keyword>
<feature type="transmembrane region" description="Helical" evidence="14">
    <location>
        <begin position="6"/>
        <end position="23"/>
    </location>
</feature>
<feature type="binding site" evidence="14">
    <location>
        <position position="70"/>
    </location>
    <ligand>
        <name>Na(+)</name>
        <dbReference type="ChEBI" id="CHEBI:29101"/>
        <note>structural</note>
    </ligand>
</feature>
<dbReference type="AlphaFoldDB" id="A0A942SU21"/>
<dbReference type="NCBIfam" id="TIGR00494">
    <property type="entry name" value="crcB"/>
    <property type="match status" value="1"/>
</dbReference>
<keyword evidence="10 14" id="KW-0407">Ion channel</keyword>
<name>A0A942SU21_9BACI</name>
<dbReference type="GO" id="GO:0140114">
    <property type="term" value="P:cellular detoxification of fluoride"/>
    <property type="evidence" value="ECO:0007669"/>
    <property type="project" value="UniProtKB-UniRule"/>
</dbReference>
<evidence type="ECO:0000256" key="5">
    <source>
        <dbReference type="ARBA" id="ARBA00022723"/>
    </source>
</evidence>
<comment type="catalytic activity">
    <reaction evidence="12">
        <text>fluoride(in) = fluoride(out)</text>
        <dbReference type="Rhea" id="RHEA:76159"/>
        <dbReference type="ChEBI" id="CHEBI:17051"/>
    </reaction>
    <physiologicalReaction direction="left-to-right" evidence="12">
        <dbReference type="Rhea" id="RHEA:76160"/>
    </physiologicalReaction>
</comment>
<evidence type="ECO:0000256" key="8">
    <source>
        <dbReference type="ARBA" id="ARBA00023065"/>
    </source>
</evidence>
<keyword evidence="6 14" id="KW-1133">Transmembrane helix</keyword>
<comment type="function">
    <text evidence="13 14">Fluoride-specific ion channel. Important for reducing fluoride concentration in the cell, thus reducing its toxicity.</text>
</comment>
<evidence type="ECO:0000256" key="2">
    <source>
        <dbReference type="ARBA" id="ARBA00022448"/>
    </source>
</evidence>
<dbReference type="RefSeq" id="WP_213140150.1">
    <property type="nucleotide sequence ID" value="NZ_JAGYPE020000010.1"/>
</dbReference>